<dbReference type="InterPro" id="IPR003661">
    <property type="entry name" value="HisK_dim/P_dom"/>
</dbReference>
<sequence>MPRSLLARTFLLLAMLVLLTTAAWLSLFRYMDAEPRARETAQLAASAVNLIRASLFAAAPEKRLGLFNEFSTREGIRLLPAEPEDEIEAMPDSRFHRLLQRELASRLGDHTRIAASVDGVRGFWVSFRLEEHDDEEYWLILPRERAARSFASHWLTWGLLATLLALAVAWLIASRISRPLKAMAKSAEAVGRGQRPPPLPEDGAVELRRLATAFNAMAADLERHDKDRSEVLAGISHDLRTPLTRLRLEAELSVSDDSARQAVVADIEQMEAVISQFMDYARAESGEAAEPTDLTALLATLAERQGYIGRPLALELAPLPDIRLRPKALTRALTNLLDNAWKYGGGDVTLKAAAVDNEIRVEISDRGPGIPAGEVERLKRPFTRLDTARTNASGTGLGLAIVERVARLHGGRFELLANPDGGLLARLSLPISR</sequence>
<dbReference type="PANTHER" id="PTHR44936">
    <property type="entry name" value="SENSOR PROTEIN CREC"/>
    <property type="match status" value="1"/>
</dbReference>
<evidence type="ECO:0000256" key="11">
    <source>
        <dbReference type="ARBA" id="ARBA00022840"/>
    </source>
</evidence>
<comment type="catalytic activity">
    <reaction evidence="1">
        <text>ATP + protein L-histidine = ADP + protein N-phospho-L-histidine.</text>
        <dbReference type="EC" id="2.7.13.3"/>
    </reaction>
</comment>
<dbReference type="CDD" id="cd06225">
    <property type="entry name" value="HAMP"/>
    <property type="match status" value="1"/>
</dbReference>
<feature type="transmembrane region" description="Helical" evidence="15">
    <location>
        <begin position="154"/>
        <end position="173"/>
    </location>
</feature>
<evidence type="ECO:0000256" key="7">
    <source>
        <dbReference type="ARBA" id="ARBA00022679"/>
    </source>
</evidence>
<dbReference type="CDD" id="cd00082">
    <property type="entry name" value="HisKA"/>
    <property type="match status" value="1"/>
</dbReference>
<evidence type="ECO:0000256" key="6">
    <source>
        <dbReference type="ARBA" id="ARBA00022553"/>
    </source>
</evidence>
<evidence type="ECO:0000259" key="17">
    <source>
        <dbReference type="PROSITE" id="PS50885"/>
    </source>
</evidence>
<dbReference type="SMART" id="SM00388">
    <property type="entry name" value="HisKA"/>
    <property type="match status" value="1"/>
</dbReference>
<dbReference type="GO" id="GO:0000155">
    <property type="term" value="F:phosphorelay sensor kinase activity"/>
    <property type="evidence" value="ECO:0007669"/>
    <property type="project" value="InterPro"/>
</dbReference>
<keyword evidence="4" id="KW-1003">Cell membrane</keyword>
<evidence type="ECO:0000256" key="14">
    <source>
        <dbReference type="ARBA" id="ARBA00023136"/>
    </source>
</evidence>
<dbReference type="SUPFAM" id="SSF158472">
    <property type="entry name" value="HAMP domain-like"/>
    <property type="match status" value="1"/>
</dbReference>
<evidence type="ECO:0000256" key="2">
    <source>
        <dbReference type="ARBA" id="ARBA00004429"/>
    </source>
</evidence>
<keyword evidence="8 15" id="KW-0812">Transmembrane</keyword>
<evidence type="ECO:0000259" key="16">
    <source>
        <dbReference type="PROSITE" id="PS50109"/>
    </source>
</evidence>
<evidence type="ECO:0000256" key="10">
    <source>
        <dbReference type="ARBA" id="ARBA00022777"/>
    </source>
</evidence>
<name>A0A133XDW9_9RHOO</name>
<keyword evidence="6" id="KW-0597">Phosphoprotein</keyword>
<dbReference type="Proteomes" id="UP000070186">
    <property type="component" value="Unassembled WGS sequence"/>
</dbReference>
<keyword evidence="10 18" id="KW-0418">Kinase</keyword>
<keyword evidence="9" id="KW-0547">Nucleotide-binding</keyword>
<keyword evidence="13" id="KW-0902">Two-component regulatory system</keyword>
<reference evidence="18 19" key="1">
    <citation type="submission" date="2015-12" db="EMBL/GenBank/DDBJ databases">
        <title>Nitrous oxide reduction kinetics distinguish bacteria harboring typical versus atypical NosZ.</title>
        <authorList>
            <person name="Yoon S."/>
            <person name="Nissen S."/>
            <person name="Park D."/>
            <person name="Sanford R.A."/>
            <person name="Loeffler F.E."/>
        </authorList>
    </citation>
    <scope>NUCLEOTIDE SEQUENCE [LARGE SCALE GENOMIC DNA]</scope>
    <source>
        <strain evidence="18 19">ATCC BAA-841</strain>
    </source>
</reference>
<evidence type="ECO:0000256" key="12">
    <source>
        <dbReference type="ARBA" id="ARBA00022989"/>
    </source>
</evidence>
<dbReference type="PROSITE" id="PS50885">
    <property type="entry name" value="HAMP"/>
    <property type="match status" value="1"/>
</dbReference>
<gene>
    <name evidence="18" type="ORF">AT959_19280</name>
</gene>
<dbReference type="EC" id="2.7.13.3" evidence="3"/>
<dbReference type="GO" id="GO:0005524">
    <property type="term" value="F:ATP binding"/>
    <property type="evidence" value="ECO:0007669"/>
    <property type="project" value="UniProtKB-KW"/>
</dbReference>
<evidence type="ECO:0000256" key="3">
    <source>
        <dbReference type="ARBA" id="ARBA00012438"/>
    </source>
</evidence>
<dbReference type="AlphaFoldDB" id="A0A133XDW9"/>
<dbReference type="Gene3D" id="6.10.340.10">
    <property type="match status" value="1"/>
</dbReference>
<dbReference type="Pfam" id="PF00512">
    <property type="entry name" value="HisKA"/>
    <property type="match status" value="1"/>
</dbReference>
<evidence type="ECO:0000313" key="18">
    <source>
        <dbReference type="EMBL" id="KXB29139.1"/>
    </source>
</evidence>
<dbReference type="InterPro" id="IPR038421">
    <property type="entry name" value="RisS_PPD_sf"/>
</dbReference>
<keyword evidence="5" id="KW-0997">Cell inner membrane</keyword>
<dbReference type="PRINTS" id="PR00344">
    <property type="entry name" value="BCTRLSENSOR"/>
</dbReference>
<evidence type="ECO:0000256" key="4">
    <source>
        <dbReference type="ARBA" id="ARBA00022475"/>
    </source>
</evidence>
<organism evidence="18 19">
    <name type="scientific">Dechloromonas denitrificans</name>
    <dbReference type="NCBI Taxonomy" id="281362"/>
    <lineage>
        <taxon>Bacteria</taxon>
        <taxon>Pseudomonadati</taxon>
        <taxon>Pseudomonadota</taxon>
        <taxon>Betaproteobacteria</taxon>
        <taxon>Rhodocyclales</taxon>
        <taxon>Azonexaceae</taxon>
        <taxon>Dechloromonas</taxon>
    </lineage>
</organism>
<dbReference type="InterPro" id="IPR003660">
    <property type="entry name" value="HAMP_dom"/>
</dbReference>
<dbReference type="STRING" id="281362.AT959_19280"/>
<keyword evidence="11" id="KW-0067">ATP-binding</keyword>
<dbReference type="PROSITE" id="PS50109">
    <property type="entry name" value="HIS_KIN"/>
    <property type="match status" value="1"/>
</dbReference>
<keyword evidence="12 15" id="KW-1133">Transmembrane helix</keyword>
<dbReference type="InterPro" id="IPR032408">
    <property type="entry name" value="RisS_PPD"/>
</dbReference>
<proteinExistence type="predicted"/>
<feature type="domain" description="Histidine kinase" evidence="16">
    <location>
        <begin position="234"/>
        <end position="433"/>
    </location>
</feature>
<protein>
    <recommendedName>
        <fullName evidence="3">histidine kinase</fullName>
        <ecNumber evidence="3">2.7.13.3</ecNumber>
    </recommendedName>
</protein>
<dbReference type="Pfam" id="PF00672">
    <property type="entry name" value="HAMP"/>
    <property type="match status" value="1"/>
</dbReference>
<dbReference type="PANTHER" id="PTHR44936:SF5">
    <property type="entry name" value="SENSOR HISTIDINE KINASE ENVZ"/>
    <property type="match status" value="1"/>
</dbReference>
<feature type="domain" description="HAMP" evidence="17">
    <location>
        <begin position="174"/>
        <end position="226"/>
    </location>
</feature>
<comment type="subcellular location">
    <subcellularLocation>
        <location evidence="2">Cell inner membrane</location>
        <topology evidence="2">Multi-pass membrane protein</topology>
    </subcellularLocation>
</comment>
<evidence type="ECO:0000256" key="5">
    <source>
        <dbReference type="ARBA" id="ARBA00022519"/>
    </source>
</evidence>
<evidence type="ECO:0000256" key="15">
    <source>
        <dbReference type="SAM" id="Phobius"/>
    </source>
</evidence>
<evidence type="ECO:0000313" key="19">
    <source>
        <dbReference type="Proteomes" id="UP000070186"/>
    </source>
</evidence>
<dbReference type="Gene3D" id="3.30.450.300">
    <property type="entry name" value="Sensor histidine kinase RisS, periplasmic domain"/>
    <property type="match status" value="1"/>
</dbReference>
<dbReference type="InterPro" id="IPR036097">
    <property type="entry name" value="HisK_dim/P_sf"/>
</dbReference>
<keyword evidence="19" id="KW-1185">Reference proteome</keyword>
<dbReference type="InterPro" id="IPR050980">
    <property type="entry name" value="2C_sensor_his_kinase"/>
</dbReference>
<dbReference type="Pfam" id="PF02518">
    <property type="entry name" value="HATPase_c"/>
    <property type="match status" value="1"/>
</dbReference>
<dbReference type="SUPFAM" id="SSF47384">
    <property type="entry name" value="Homodimeric domain of signal transducing histidine kinase"/>
    <property type="match status" value="1"/>
</dbReference>
<dbReference type="EMBL" id="LODL01000040">
    <property type="protein sequence ID" value="KXB29139.1"/>
    <property type="molecule type" value="Genomic_DNA"/>
</dbReference>
<dbReference type="GO" id="GO:0005886">
    <property type="term" value="C:plasma membrane"/>
    <property type="evidence" value="ECO:0007669"/>
    <property type="project" value="UniProtKB-SubCell"/>
</dbReference>
<keyword evidence="7" id="KW-0808">Transferase</keyword>
<dbReference type="InterPro" id="IPR005467">
    <property type="entry name" value="His_kinase_dom"/>
</dbReference>
<evidence type="ECO:0000256" key="1">
    <source>
        <dbReference type="ARBA" id="ARBA00000085"/>
    </source>
</evidence>
<comment type="caution">
    <text evidence="18">The sequence shown here is derived from an EMBL/GenBank/DDBJ whole genome shotgun (WGS) entry which is preliminary data.</text>
</comment>
<keyword evidence="14 15" id="KW-0472">Membrane</keyword>
<dbReference type="Pfam" id="PF16524">
    <property type="entry name" value="RisS_PPD"/>
    <property type="match status" value="1"/>
</dbReference>
<accession>A0A133XDW9</accession>
<dbReference type="SUPFAM" id="SSF55874">
    <property type="entry name" value="ATPase domain of HSP90 chaperone/DNA topoisomerase II/histidine kinase"/>
    <property type="match status" value="1"/>
</dbReference>
<dbReference type="InterPro" id="IPR004358">
    <property type="entry name" value="Sig_transdc_His_kin-like_C"/>
</dbReference>
<dbReference type="SMART" id="SM00387">
    <property type="entry name" value="HATPase_c"/>
    <property type="match status" value="1"/>
</dbReference>
<evidence type="ECO:0000256" key="13">
    <source>
        <dbReference type="ARBA" id="ARBA00023012"/>
    </source>
</evidence>
<dbReference type="Gene3D" id="3.30.565.10">
    <property type="entry name" value="Histidine kinase-like ATPase, C-terminal domain"/>
    <property type="match status" value="1"/>
</dbReference>
<dbReference type="SMART" id="SM00304">
    <property type="entry name" value="HAMP"/>
    <property type="match status" value="1"/>
</dbReference>
<dbReference type="InterPro" id="IPR003594">
    <property type="entry name" value="HATPase_dom"/>
</dbReference>
<evidence type="ECO:0000256" key="8">
    <source>
        <dbReference type="ARBA" id="ARBA00022692"/>
    </source>
</evidence>
<dbReference type="InterPro" id="IPR036890">
    <property type="entry name" value="HATPase_C_sf"/>
</dbReference>
<dbReference type="Gene3D" id="1.10.287.130">
    <property type="match status" value="1"/>
</dbReference>
<evidence type="ECO:0000256" key="9">
    <source>
        <dbReference type="ARBA" id="ARBA00022741"/>
    </source>
</evidence>